<sequence length="61" mass="6939">MNLMHRPLGRAAFVVFLPFSFAVAQLHSTLARPLAKVIMQRFDSAFRVWRILGGGKIRQTL</sequence>
<dbReference type="AlphaFoldDB" id="A0A2J0L4I1"/>
<organism evidence="1 2">
    <name type="scientific">Candidatus Aquitaenariimonas noxiae</name>
    <dbReference type="NCBI Taxonomy" id="1974741"/>
    <lineage>
        <taxon>Bacteria</taxon>
        <taxon>Pseudomonadati</taxon>
        <taxon>Candidatus Omnitrophota</taxon>
        <taxon>Candidatus Aquitaenariimonas</taxon>
    </lineage>
</organism>
<gene>
    <name evidence="1" type="ORF">COS99_01400</name>
</gene>
<dbReference type="EMBL" id="PEWV01000014">
    <property type="protein sequence ID" value="PIU42216.1"/>
    <property type="molecule type" value="Genomic_DNA"/>
</dbReference>
<accession>A0A2J0L4I1</accession>
<reference evidence="1 2" key="1">
    <citation type="submission" date="2017-09" db="EMBL/GenBank/DDBJ databases">
        <title>Depth-based differentiation of microbial function through sediment-hosted aquifers and enrichment of novel symbionts in the deep terrestrial subsurface.</title>
        <authorList>
            <person name="Probst A.J."/>
            <person name="Ladd B."/>
            <person name="Jarett J.K."/>
            <person name="Geller-Mcgrath D.E."/>
            <person name="Sieber C.M."/>
            <person name="Emerson J.B."/>
            <person name="Anantharaman K."/>
            <person name="Thomas B.C."/>
            <person name="Malmstrom R."/>
            <person name="Stieglmeier M."/>
            <person name="Klingl A."/>
            <person name="Woyke T."/>
            <person name="Ryan C.M."/>
            <person name="Banfield J.F."/>
        </authorList>
    </citation>
    <scope>NUCLEOTIDE SEQUENCE [LARGE SCALE GENOMIC DNA]</scope>
    <source>
        <strain evidence="1">CG07_land_8_20_14_0_80_42_15</strain>
    </source>
</reference>
<evidence type="ECO:0000313" key="1">
    <source>
        <dbReference type="EMBL" id="PIU42216.1"/>
    </source>
</evidence>
<dbReference type="Proteomes" id="UP000230052">
    <property type="component" value="Unassembled WGS sequence"/>
</dbReference>
<name>A0A2J0L4I1_9BACT</name>
<proteinExistence type="predicted"/>
<evidence type="ECO:0000313" key="2">
    <source>
        <dbReference type="Proteomes" id="UP000230052"/>
    </source>
</evidence>
<protein>
    <submittedName>
        <fullName evidence="1">Uncharacterized protein</fullName>
    </submittedName>
</protein>
<comment type="caution">
    <text evidence="1">The sequence shown here is derived from an EMBL/GenBank/DDBJ whole genome shotgun (WGS) entry which is preliminary data.</text>
</comment>